<reference evidence="4 5" key="1">
    <citation type="journal article" date="2013" name="Genome Announc.">
        <title>Draft genome sequence of an Actinobacterium, Brachybacterium muris strain UCD-AY4.</title>
        <authorList>
            <person name="Lo J.R."/>
            <person name="Lang J.M."/>
            <person name="Darling A.E."/>
            <person name="Eisen J.A."/>
            <person name="Coil D.A."/>
        </authorList>
    </citation>
    <scope>NUCLEOTIDE SEQUENCE [LARGE SCALE GENOMIC DNA]</scope>
    <source>
        <strain evidence="4 5">UCD-AY4</strain>
    </source>
</reference>
<keyword evidence="5" id="KW-1185">Reference proteome</keyword>
<feature type="coiled-coil region" evidence="2">
    <location>
        <begin position="11"/>
        <end position="56"/>
    </location>
</feature>
<dbReference type="Pfam" id="PF05065">
    <property type="entry name" value="Phage_capsid"/>
    <property type="match status" value="1"/>
</dbReference>
<proteinExistence type="predicted"/>
<dbReference type="SUPFAM" id="SSF56563">
    <property type="entry name" value="Major capsid protein gp5"/>
    <property type="match status" value="1"/>
</dbReference>
<comment type="subcellular location">
    <subcellularLocation>
        <location evidence="1">Virion</location>
    </subcellularLocation>
</comment>
<comment type="caution">
    <text evidence="4">The sequence shown here is derived from an EMBL/GenBank/DDBJ whole genome shotgun (WGS) entry which is preliminary data.</text>
</comment>
<protein>
    <recommendedName>
        <fullName evidence="3">Phage capsid-like C-terminal domain-containing protein</fullName>
    </recommendedName>
</protein>
<dbReference type="NCBIfam" id="TIGR01554">
    <property type="entry name" value="major_cap_HK97"/>
    <property type="match status" value="1"/>
</dbReference>
<evidence type="ECO:0000313" key="5">
    <source>
        <dbReference type="Proteomes" id="UP000019754"/>
    </source>
</evidence>
<dbReference type="STRING" id="1249481.D641_0104455"/>
<dbReference type="AlphaFoldDB" id="A0A022KWQ9"/>
<evidence type="ECO:0000256" key="1">
    <source>
        <dbReference type="ARBA" id="ARBA00004328"/>
    </source>
</evidence>
<keyword evidence="2" id="KW-0175">Coiled coil</keyword>
<dbReference type="HOGENOM" id="CLU_677350_0_0_11"/>
<dbReference type="EMBL" id="AORC01000004">
    <property type="protein sequence ID" value="EYT50577.1"/>
    <property type="molecule type" value="Genomic_DNA"/>
</dbReference>
<evidence type="ECO:0000256" key="2">
    <source>
        <dbReference type="SAM" id="Coils"/>
    </source>
</evidence>
<dbReference type="Gene3D" id="3.30.2400.10">
    <property type="entry name" value="Major capsid protein gp5"/>
    <property type="match status" value="1"/>
</dbReference>
<organism evidence="4 5">
    <name type="scientific">Brachybacterium muris UCD-AY4</name>
    <dbReference type="NCBI Taxonomy" id="1249481"/>
    <lineage>
        <taxon>Bacteria</taxon>
        <taxon>Bacillati</taxon>
        <taxon>Actinomycetota</taxon>
        <taxon>Actinomycetes</taxon>
        <taxon>Micrococcales</taxon>
        <taxon>Dermabacteraceae</taxon>
        <taxon>Brachybacterium</taxon>
    </lineage>
</organism>
<evidence type="ECO:0000313" key="4">
    <source>
        <dbReference type="EMBL" id="EYT50577.1"/>
    </source>
</evidence>
<evidence type="ECO:0000259" key="3">
    <source>
        <dbReference type="Pfam" id="PF05065"/>
    </source>
</evidence>
<accession>A0A022KWQ9</accession>
<dbReference type="RefSeq" id="WP_017822602.1">
    <property type="nucleotide sequence ID" value="NZ_AORC01000004.1"/>
</dbReference>
<sequence>MNLKEQRRAALAAARAIASKAKAENRDLTDEEVRQIDAKIAEVAELDRRIEAAAKSAAALDHLAGIGPDGSLDPEWDDDGDGWPVVEKNTTTVFSAKQGSELVARRLMTARGTGGAKAVPTNTAQTVPIVVDVDPVGQGGRVDTIFDIIPAVTTASPAWTYRRATTRELNAQIVGTGELKPTSVLEFEDVTNQVGVIATLAGPISEQVLQDYSAMVRFIQAELLLGIRLRLEDEVFSGTGEAINSTSEPTKEVGKHFQGILNTTGVLDQAFTGDGLGTIAVAATRLEADGYSVSGIAIHPNDWVALVTARNTSGTFDLDGPVDAAARTIWGHPVRLTRGLPEGKALAVSHGAAAIRPHVHGMDVRAVTIGDDAARNQVRIRAEGRFGFDLYRPGGFCAINLADAGA</sequence>
<dbReference type="Gene3D" id="3.30.2320.10">
    <property type="entry name" value="hypothetical protein PF0899 domain"/>
    <property type="match status" value="1"/>
</dbReference>
<name>A0A022KWQ9_9MICO</name>
<feature type="domain" description="Phage capsid-like C-terminal" evidence="3">
    <location>
        <begin position="141"/>
        <end position="400"/>
    </location>
</feature>
<gene>
    <name evidence="4" type="ORF">D641_0104455</name>
</gene>
<dbReference type="InterPro" id="IPR054612">
    <property type="entry name" value="Phage_capsid-like_C"/>
</dbReference>
<dbReference type="InterPro" id="IPR024455">
    <property type="entry name" value="Phage_capsid"/>
</dbReference>
<dbReference type="Proteomes" id="UP000019754">
    <property type="component" value="Unassembled WGS sequence"/>
</dbReference>